<comment type="caution">
    <text evidence="2">The sequence shown here is derived from an EMBL/GenBank/DDBJ whole genome shotgun (WGS) entry which is preliminary data.</text>
</comment>
<dbReference type="Gene3D" id="3.30.70.1230">
    <property type="entry name" value="Nucleotide cyclase"/>
    <property type="match status" value="1"/>
</dbReference>
<evidence type="ECO:0000313" key="3">
    <source>
        <dbReference type="Proteomes" id="UP001363151"/>
    </source>
</evidence>
<reference evidence="2 3" key="1">
    <citation type="submission" date="2024-03" db="EMBL/GenBank/DDBJ databases">
        <title>Aureococcus anophagefferens CCMP1851 and Kratosvirus quantuckense: Draft genome of a second virus-susceptible host strain in the model system.</title>
        <authorList>
            <person name="Chase E."/>
            <person name="Truchon A.R."/>
            <person name="Schepens W."/>
            <person name="Wilhelm S.W."/>
        </authorList>
    </citation>
    <scope>NUCLEOTIDE SEQUENCE [LARGE SCALE GENOMIC DNA]</scope>
    <source>
        <strain evidence="2 3">CCMP1851</strain>
    </source>
</reference>
<proteinExistence type="predicted"/>
<name>A0ABR1FWW5_AURAN</name>
<dbReference type="PANTHER" id="PTHR47455:SF1">
    <property type="entry name" value="GUANYLATE CYCLASE DOMAIN-CONTAINING PROTEIN"/>
    <property type="match status" value="1"/>
</dbReference>
<dbReference type="PANTHER" id="PTHR47455">
    <property type="entry name" value="ADENYLYL CYCLASE BETA"/>
    <property type="match status" value="1"/>
</dbReference>
<sequence>MNKIISGNGGDIFKFAGDAMIVLWPPSDDLGDLAGARVRAIEIQRALDQSHAEVAAFSAGPAPADGRGAPPGKAAQVNLSVKIGVGVGDVAVLHAGATAAARRGRWRRLASEARYAKTRCQGIAAFTEDRLSSASTDPKTEAALEVRLERYIRGASSPRSSATSRESARSGPTRSRPASSFL</sequence>
<evidence type="ECO:0000256" key="1">
    <source>
        <dbReference type="SAM" id="MobiDB-lite"/>
    </source>
</evidence>
<dbReference type="InterPro" id="IPR029787">
    <property type="entry name" value="Nucleotide_cyclase"/>
</dbReference>
<dbReference type="SUPFAM" id="SSF55073">
    <property type="entry name" value="Nucleotide cyclase"/>
    <property type="match status" value="1"/>
</dbReference>
<feature type="compositionally biased region" description="Low complexity" evidence="1">
    <location>
        <begin position="155"/>
        <end position="165"/>
    </location>
</feature>
<organism evidence="2 3">
    <name type="scientific">Aureococcus anophagefferens</name>
    <name type="common">Harmful bloom alga</name>
    <dbReference type="NCBI Taxonomy" id="44056"/>
    <lineage>
        <taxon>Eukaryota</taxon>
        <taxon>Sar</taxon>
        <taxon>Stramenopiles</taxon>
        <taxon>Ochrophyta</taxon>
        <taxon>Pelagophyceae</taxon>
        <taxon>Pelagomonadales</taxon>
        <taxon>Pelagomonadaceae</taxon>
        <taxon>Aureococcus</taxon>
    </lineage>
</organism>
<dbReference type="Proteomes" id="UP001363151">
    <property type="component" value="Unassembled WGS sequence"/>
</dbReference>
<protein>
    <recommendedName>
        <fullName evidence="4">Guanylate cyclase domain-containing protein</fullName>
    </recommendedName>
</protein>
<feature type="compositionally biased region" description="Polar residues" evidence="1">
    <location>
        <begin position="172"/>
        <end position="182"/>
    </location>
</feature>
<evidence type="ECO:0008006" key="4">
    <source>
        <dbReference type="Google" id="ProtNLM"/>
    </source>
</evidence>
<gene>
    <name evidence="2" type="ORF">SO694_00115085</name>
</gene>
<evidence type="ECO:0000313" key="2">
    <source>
        <dbReference type="EMBL" id="KAK7240394.1"/>
    </source>
</evidence>
<accession>A0ABR1FWW5</accession>
<keyword evidence="3" id="KW-1185">Reference proteome</keyword>
<dbReference type="EMBL" id="JBBJCI010000214">
    <property type="protein sequence ID" value="KAK7240394.1"/>
    <property type="molecule type" value="Genomic_DNA"/>
</dbReference>
<feature type="region of interest" description="Disordered" evidence="1">
    <location>
        <begin position="154"/>
        <end position="182"/>
    </location>
</feature>